<comment type="caution">
    <text evidence="1">The sequence shown here is derived from an EMBL/GenBank/DDBJ whole genome shotgun (WGS) entry which is preliminary data.</text>
</comment>
<evidence type="ECO:0000313" key="2">
    <source>
        <dbReference type="Proteomes" id="UP001596145"/>
    </source>
</evidence>
<name>A0ABD5QMM5_9EURY</name>
<dbReference type="RefSeq" id="WP_122103823.1">
    <property type="nucleotide sequence ID" value="NZ_JBHSKV010000001.1"/>
</dbReference>
<organism evidence="1 2">
    <name type="scientific">Halorubrum glutamatedens</name>
    <dbReference type="NCBI Taxonomy" id="2707018"/>
    <lineage>
        <taxon>Archaea</taxon>
        <taxon>Methanobacteriati</taxon>
        <taxon>Methanobacteriota</taxon>
        <taxon>Stenosarchaea group</taxon>
        <taxon>Halobacteria</taxon>
        <taxon>Halobacteriales</taxon>
        <taxon>Haloferacaceae</taxon>
        <taxon>Halorubrum</taxon>
    </lineage>
</organism>
<dbReference type="AlphaFoldDB" id="A0ABD5QMM5"/>
<evidence type="ECO:0000313" key="1">
    <source>
        <dbReference type="EMBL" id="MFC5133519.1"/>
    </source>
</evidence>
<gene>
    <name evidence="1" type="ORF">ACFPJA_02085</name>
</gene>
<reference evidence="1 2" key="1">
    <citation type="journal article" date="2019" name="Int. J. Syst. Evol. Microbiol.">
        <title>The Global Catalogue of Microorganisms (GCM) 10K type strain sequencing project: providing services to taxonomists for standard genome sequencing and annotation.</title>
        <authorList>
            <consortium name="The Broad Institute Genomics Platform"/>
            <consortium name="The Broad Institute Genome Sequencing Center for Infectious Disease"/>
            <person name="Wu L."/>
            <person name="Ma J."/>
        </authorList>
    </citation>
    <scope>NUCLEOTIDE SEQUENCE [LARGE SCALE GENOMIC DNA]</scope>
    <source>
        <strain evidence="1 2">CGMCC 1.16026</strain>
    </source>
</reference>
<dbReference type="Proteomes" id="UP001596145">
    <property type="component" value="Unassembled WGS sequence"/>
</dbReference>
<accession>A0ABD5QMM5</accession>
<dbReference type="Pfam" id="PF18742">
    <property type="entry name" value="DpnII-MboI"/>
    <property type="match status" value="1"/>
</dbReference>
<sequence>MRKSLTSLIKTASTTDKDKSVLVSVILIETTDGIDLHVTREEATLGPGQKVKTDQEESVTLSQLTTDQIVTVVELVDSWLESESHPTFFETIEDVDGTYEREEQRSMRGTPPRVEHSFDALAFRVGPRAIELGFFEDDEWEGVEIPSGEVIDSGQAEDFRNVLTFSHVFYDFFRTRYTGEVPELELENPVSLDRGAVEKVELLFERFGHITRQLANRSRDRPPLQMDDEYDVQYLLHALLRLYFDDIRDENYLKRHAGVSPRIDFLLEDENIGIETKRVRANSHPKKIRTELAEDKEHYRSDTNCETLLCFIYDPDRYLTNPAEFEKDLSETTDNLTTRVTVNQT</sequence>
<protein>
    <submittedName>
        <fullName evidence="1">Uncharacterized protein</fullName>
    </submittedName>
</protein>
<keyword evidence="2" id="KW-1185">Reference proteome</keyword>
<dbReference type="EMBL" id="JBHSKV010000001">
    <property type="protein sequence ID" value="MFC5133519.1"/>
    <property type="molecule type" value="Genomic_DNA"/>
</dbReference>
<proteinExistence type="predicted"/>